<dbReference type="RefSeq" id="WP_201834034.1">
    <property type="nucleotide sequence ID" value="NZ_JAERRK010000004.1"/>
</dbReference>
<evidence type="ECO:0000313" key="2">
    <source>
        <dbReference type="Proteomes" id="UP000661858"/>
    </source>
</evidence>
<gene>
    <name evidence="1" type="ORF">JK359_09730</name>
</gene>
<sequence>MGADQVESIDAQGVTGRVPVLLDQVEREETPEIWEELWDRLCLHGQTVSPASFRALPRLASLAPSSAQALELASAIVRGTLQHPDGEALLAGCAAAIAGLRELVDQQLRTRPANYAQIFGDLLALEGQYHWSAVQGDFTDDFYTLSCPHCAAQVTIAIGEYGRYSAIRDWELGDTERRALRPAPAGELRDPGRWMHATAVRDGQQGLAAGIRHVFGRAECPACASVFSIADAYTSANLPPPPARRPDL</sequence>
<protein>
    <submittedName>
        <fullName evidence="1">Uncharacterized protein</fullName>
    </submittedName>
</protein>
<evidence type="ECO:0000313" key="1">
    <source>
        <dbReference type="EMBL" id="MBL1082260.1"/>
    </source>
</evidence>
<dbReference type="AlphaFoldDB" id="A0A937EHA9"/>
<organism evidence="1 2">
    <name type="scientific">Streptomyces actinomycinicus</name>
    <dbReference type="NCBI Taxonomy" id="1695166"/>
    <lineage>
        <taxon>Bacteria</taxon>
        <taxon>Bacillati</taxon>
        <taxon>Actinomycetota</taxon>
        <taxon>Actinomycetes</taxon>
        <taxon>Kitasatosporales</taxon>
        <taxon>Streptomycetaceae</taxon>
        <taxon>Streptomyces</taxon>
    </lineage>
</organism>
<dbReference type="Proteomes" id="UP000661858">
    <property type="component" value="Unassembled WGS sequence"/>
</dbReference>
<reference evidence="1" key="1">
    <citation type="submission" date="2021-01" db="EMBL/GenBank/DDBJ databases">
        <title>WGS of actinomycetes isolated from Thailand.</title>
        <authorList>
            <person name="Thawai C."/>
        </authorList>
    </citation>
    <scope>NUCLEOTIDE SEQUENCE</scope>
    <source>
        <strain evidence="1">RCU-197</strain>
    </source>
</reference>
<dbReference type="EMBL" id="JAERRK010000004">
    <property type="protein sequence ID" value="MBL1082260.1"/>
    <property type="molecule type" value="Genomic_DNA"/>
</dbReference>
<name>A0A937EHA9_9ACTN</name>
<comment type="caution">
    <text evidence="1">The sequence shown here is derived from an EMBL/GenBank/DDBJ whole genome shotgun (WGS) entry which is preliminary data.</text>
</comment>
<accession>A0A937EHA9</accession>
<keyword evidence="2" id="KW-1185">Reference proteome</keyword>
<proteinExistence type="predicted"/>